<comment type="similarity">
    <text evidence="2">Belongs to the peptidase M13 family.</text>
</comment>
<keyword evidence="8" id="KW-0732">Signal</keyword>
<evidence type="ECO:0000256" key="2">
    <source>
        <dbReference type="ARBA" id="ARBA00007357"/>
    </source>
</evidence>
<feature type="domain" description="Peptidase M13 C-terminal" evidence="9">
    <location>
        <begin position="463"/>
        <end position="664"/>
    </location>
</feature>
<dbReference type="AlphaFoldDB" id="A0A8S8XIB2"/>
<dbReference type="GO" id="GO:0004222">
    <property type="term" value="F:metalloendopeptidase activity"/>
    <property type="evidence" value="ECO:0007669"/>
    <property type="project" value="InterPro"/>
</dbReference>
<evidence type="ECO:0000313" key="12">
    <source>
        <dbReference type="Proteomes" id="UP000681075"/>
    </source>
</evidence>
<dbReference type="Proteomes" id="UP000681075">
    <property type="component" value="Unassembled WGS sequence"/>
</dbReference>
<reference evidence="11" key="1">
    <citation type="submission" date="2021-02" db="EMBL/GenBank/DDBJ databases">
        <title>Genome sequence of Rhodospirillales sp. strain TMPK1 isolated from soil.</title>
        <authorList>
            <person name="Nakai R."/>
            <person name="Kusada H."/>
            <person name="Tamaki H."/>
        </authorList>
    </citation>
    <scope>NUCLEOTIDE SEQUENCE</scope>
    <source>
        <strain evidence="11">TMPK1</strain>
    </source>
</reference>
<keyword evidence="3" id="KW-0645">Protease</keyword>
<evidence type="ECO:0000256" key="3">
    <source>
        <dbReference type="ARBA" id="ARBA00022670"/>
    </source>
</evidence>
<name>A0A8S8XIB2_9PROT</name>
<dbReference type="SUPFAM" id="SSF55486">
    <property type="entry name" value="Metalloproteases ('zincins'), catalytic domain"/>
    <property type="match status" value="1"/>
</dbReference>
<dbReference type="GO" id="GO:0005886">
    <property type="term" value="C:plasma membrane"/>
    <property type="evidence" value="ECO:0007669"/>
    <property type="project" value="TreeGrafter"/>
</dbReference>
<dbReference type="InterPro" id="IPR008753">
    <property type="entry name" value="Peptidase_M13_N"/>
</dbReference>
<evidence type="ECO:0000313" key="11">
    <source>
        <dbReference type="EMBL" id="GIL41722.1"/>
    </source>
</evidence>
<dbReference type="RefSeq" id="WP_420245333.1">
    <property type="nucleotide sequence ID" value="NZ_BOPV01000001.1"/>
</dbReference>
<dbReference type="EMBL" id="BOPV01000001">
    <property type="protein sequence ID" value="GIL41722.1"/>
    <property type="molecule type" value="Genomic_DNA"/>
</dbReference>
<evidence type="ECO:0000256" key="8">
    <source>
        <dbReference type="SAM" id="SignalP"/>
    </source>
</evidence>
<comment type="cofactor">
    <cofactor evidence="1">
        <name>Zn(2+)</name>
        <dbReference type="ChEBI" id="CHEBI:29105"/>
    </cofactor>
</comment>
<dbReference type="PRINTS" id="PR00786">
    <property type="entry name" value="NEPRILYSIN"/>
</dbReference>
<dbReference type="GO" id="GO:0016485">
    <property type="term" value="P:protein processing"/>
    <property type="evidence" value="ECO:0007669"/>
    <property type="project" value="TreeGrafter"/>
</dbReference>
<dbReference type="Gene3D" id="1.10.1380.10">
    <property type="entry name" value="Neutral endopeptidase , domain2"/>
    <property type="match status" value="1"/>
</dbReference>
<proteinExistence type="inferred from homology"/>
<dbReference type="CDD" id="cd08662">
    <property type="entry name" value="M13"/>
    <property type="match status" value="1"/>
</dbReference>
<accession>A0A8S8XIB2</accession>
<comment type="caution">
    <text evidence="11">The sequence shown here is derived from an EMBL/GenBank/DDBJ whole genome shotgun (WGS) entry which is preliminary data.</text>
</comment>
<keyword evidence="7" id="KW-0482">Metalloprotease</keyword>
<dbReference type="PANTHER" id="PTHR11733:SF167">
    <property type="entry name" value="FI17812P1-RELATED"/>
    <property type="match status" value="1"/>
</dbReference>
<keyword evidence="12" id="KW-1185">Reference proteome</keyword>
<organism evidence="11 12">
    <name type="scientific">Roseiterribacter gracilis</name>
    <dbReference type="NCBI Taxonomy" id="2812848"/>
    <lineage>
        <taxon>Bacteria</taxon>
        <taxon>Pseudomonadati</taxon>
        <taxon>Pseudomonadota</taxon>
        <taxon>Alphaproteobacteria</taxon>
        <taxon>Rhodospirillales</taxon>
        <taxon>Roseiterribacteraceae</taxon>
        <taxon>Roseiterribacter</taxon>
    </lineage>
</organism>
<evidence type="ECO:0000256" key="7">
    <source>
        <dbReference type="ARBA" id="ARBA00023049"/>
    </source>
</evidence>
<evidence type="ECO:0000256" key="6">
    <source>
        <dbReference type="ARBA" id="ARBA00022833"/>
    </source>
</evidence>
<dbReference type="GO" id="GO:0046872">
    <property type="term" value="F:metal ion binding"/>
    <property type="evidence" value="ECO:0007669"/>
    <property type="project" value="UniProtKB-KW"/>
</dbReference>
<feature type="signal peptide" evidence="8">
    <location>
        <begin position="1"/>
        <end position="20"/>
    </location>
</feature>
<feature type="chain" id="PRO_5035939860" evidence="8">
    <location>
        <begin position="21"/>
        <end position="665"/>
    </location>
</feature>
<gene>
    <name evidence="11" type="primary">pepO_1</name>
    <name evidence="11" type="ORF">TMPK1_39590</name>
</gene>
<dbReference type="Pfam" id="PF01431">
    <property type="entry name" value="Peptidase_M13"/>
    <property type="match status" value="1"/>
</dbReference>
<keyword evidence="4" id="KW-0479">Metal-binding</keyword>
<feature type="domain" description="Peptidase M13 N-terminal" evidence="10">
    <location>
        <begin position="40"/>
        <end position="410"/>
    </location>
</feature>
<protein>
    <submittedName>
        <fullName evidence="11">Metallopeptidase</fullName>
    </submittedName>
</protein>
<dbReference type="PROSITE" id="PS51885">
    <property type="entry name" value="NEPRILYSIN"/>
    <property type="match status" value="1"/>
</dbReference>
<keyword evidence="6" id="KW-0862">Zinc</keyword>
<keyword evidence="5" id="KW-0378">Hydrolase</keyword>
<dbReference type="Pfam" id="PF05649">
    <property type="entry name" value="Peptidase_M13_N"/>
    <property type="match status" value="1"/>
</dbReference>
<sequence length="665" mass="72930">MNRPLILALPLLAVGSFAFAADAPRMSLDPKNLDRSVSACTDFFQFATGGKKYEIPPAESRWGSFDELAERNQVAVRGVLDKLAAKPSSDVEERKVGAFYGACMNEAKVEADGIAPLKPRLVAIDAVKNRAGFEAEFAKLQAGGVPTLFNFFSSQDQKNPDRVIGSISQGGLSLPNKDYYTKTDEKTVALRAAFTQYVDKMFELMGDKTPSPGATVLAFETKLAGGSRTPVELRNPNANYNPHKLADLKTLAPGFNWDRYIASLGVQLDGVNVGQPEFVKNADALLGSEPLATLKTYAKWRLMQTTVSSMPKRFIDTAFAFDSKMTGAKEQQPRWKRCVAATTAAMPDAVGKVFVKEVIDPRTKTRVEGMLVNIRAALSETLQQLDWMTPATKARALAKADAVMQLVAWPDKPRDYTNLKIEAGTPFAVDQAAVRSFEVARNRAKIGKPPARDEWTFAASIVNAQYSPLYNRILFPAGILQPPFFDANADDAVNYGGIGAVIGHELTHGFDDQGRQFDAKGILQDWWEPSDADNYKKRAQCVVDQFESYVGIDDVHHQGRLVQGEAIADLGGLTISYRAFQKTDEAKAKKEIDGLTPDQRFFLSFGQIWAGAIRPEAIRTRLATDPHPLGKFRTIGTVSNMSEFATAFACKPGDAMVRATACKIW</sequence>
<evidence type="ECO:0000256" key="1">
    <source>
        <dbReference type="ARBA" id="ARBA00001947"/>
    </source>
</evidence>
<evidence type="ECO:0000259" key="10">
    <source>
        <dbReference type="Pfam" id="PF05649"/>
    </source>
</evidence>
<evidence type="ECO:0000259" key="9">
    <source>
        <dbReference type="Pfam" id="PF01431"/>
    </source>
</evidence>
<dbReference type="PANTHER" id="PTHR11733">
    <property type="entry name" value="ZINC METALLOPROTEASE FAMILY M13 NEPRILYSIN-RELATED"/>
    <property type="match status" value="1"/>
</dbReference>
<dbReference type="Gene3D" id="3.40.390.10">
    <property type="entry name" value="Collagenase (Catalytic Domain)"/>
    <property type="match status" value="1"/>
</dbReference>
<evidence type="ECO:0000256" key="5">
    <source>
        <dbReference type="ARBA" id="ARBA00022801"/>
    </source>
</evidence>
<dbReference type="InterPro" id="IPR000718">
    <property type="entry name" value="Peptidase_M13"/>
</dbReference>
<dbReference type="InterPro" id="IPR042089">
    <property type="entry name" value="Peptidase_M13_dom_2"/>
</dbReference>
<dbReference type="InterPro" id="IPR024079">
    <property type="entry name" value="MetalloPept_cat_dom_sf"/>
</dbReference>
<evidence type="ECO:0000256" key="4">
    <source>
        <dbReference type="ARBA" id="ARBA00022723"/>
    </source>
</evidence>
<dbReference type="InterPro" id="IPR018497">
    <property type="entry name" value="Peptidase_M13_C"/>
</dbReference>